<feature type="non-terminal residue" evidence="1">
    <location>
        <position position="722"/>
    </location>
</feature>
<dbReference type="Gene3D" id="1.25.10.10">
    <property type="entry name" value="Leucine-rich Repeat Variant"/>
    <property type="match status" value="1"/>
</dbReference>
<proteinExistence type="predicted"/>
<dbReference type="InterPro" id="IPR016024">
    <property type="entry name" value="ARM-type_fold"/>
</dbReference>
<dbReference type="Proteomes" id="UP000682733">
    <property type="component" value="Unassembled WGS sequence"/>
</dbReference>
<accession>A0A8S2DV07</accession>
<protein>
    <submittedName>
        <fullName evidence="1">Uncharacterized protein</fullName>
    </submittedName>
</protein>
<comment type="caution">
    <text evidence="1">The sequence shown here is derived from an EMBL/GenBank/DDBJ whole genome shotgun (WGS) entry which is preliminary data.</text>
</comment>
<evidence type="ECO:0000313" key="2">
    <source>
        <dbReference type="EMBL" id="CAF3808529.1"/>
    </source>
</evidence>
<name>A0A8S2DV07_9BILA</name>
<evidence type="ECO:0000313" key="1">
    <source>
        <dbReference type="EMBL" id="CAF1040388.1"/>
    </source>
</evidence>
<reference evidence="1" key="1">
    <citation type="submission" date="2021-02" db="EMBL/GenBank/DDBJ databases">
        <authorList>
            <person name="Nowell W R."/>
        </authorList>
    </citation>
    <scope>NUCLEOTIDE SEQUENCE</scope>
</reference>
<dbReference type="AlphaFoldDB" id="A0A8S2DV07"/>
<dbReference type="InterPro" id="IPR011989">
    <property type="entry name" value="ARM-like"/>
</dbReference>
<dbReference type="EMBL" id="CAJOBA010007653">
    <property type="protein sequence ID" value="CAF3808529.1"/>
    <property type="molecule type" value="Genomic_DNA"/>
</dbReference>
<dbReference type="EMBL" id="CAJNOK010007644">
    <property type="protein sequence ID" value="CAF1040388.1"/>
    <property type="molecule type" value="Genomic_DNA"/>
</dbReference>
<dbReference type="Proteomes" id="UP000677228">
    <property type="component" value="Unassembled WGS sequence"/>
</dbReference>
<evidence type="ECO:0000313" key="3">
    <source>
        <dbReference type="Proteomes" id="UP000677228"/>
    </source>
</evidence>
<sequence>MLTSLFLQLTYKHYKLNENLLEIFSDFLIVEGNNTNQFSLNRSASYVLQRVLENHLYDGDLSSKVLDNITSSFNIISPYHREVRDYCLRILHNLNQDQLKSMHLNATLLSNCLKDQYMEESLKSYVAGILGNLCQVYDTSTDNDTNIYMDDDTIRILLDGLDNQNLVKHSIYALHNIVKYKQHNLSSLPLRNIIRILDQDNISNEIRQNACSIIALTVENNQTLTKYETEVLANVLNEADFDTCNTTLITFQYFFQALQPENVDDSNIKTSCAERISASLTEFLFNRDEILCLNASILLKLIIEKNFKTEFTEYEINNICTVLQTHPNELVRQYSFDILQKIDLKQSNIPQNTHDLIKLELITQKILKKEILNEQDYITFESNLDTYLNDVAFGNKILPMNVFEAFDKILKMNSCTSTIILLLLRYVQNGQKLPNQLIETLGDQLLNDKNQILIQILYYVVHNGQLLADKTIKILVKFLCINEIYAKYAIQIFKLLTSRNEIRLDNRIYEKFENLLKNQNDYDIQLNVIETLAYSLQNIPIHDELPNNRIVKLIEDYFQSDTTKEIKYFTCVALNSLIEHGKNLSNLSLDLLKLYAQDDDSTCSKVNVRNVSITALKTYINMCKTTHRSTLNINEIETILNQERLGEIILENLNSNVCCQAGNELLSIVDDGQKSLSTFNMKVLESCLTSDDPSIELKLVIIKIFERVSAFLQPLQINSIIN</sequence>
<organism evidence="1 3">
    <name type="scientific">Didymodactylos carnosus</name>
    <dbReference type="NCBI Taxonomy" id="1234261"/>
    <lineage>
        <taxon>Eukaryota</taxon>
        <taxon>Metazoa</taxon>
        <taxon>Spiralia</taxon>
        <taxon>Gnathifera</taxon>
        <taxon>Rotifera</taxon>
        <taxon>Eurotatoria</taxon>
        <taxon>Bdelloidea</taxon>
        <taxon>Philodinida</taxon>
        <taxon>Philodinidae</taxon>
        <taxon>Didymodactylos</taxon>
    </lineage>
</organism>
<dbReference type="SUPFAM" id="SSF48371">
    <property type="entry name" value="ARM repeat"/>
    <property type="match status" value="2"/>
</dbReference>
<gene>
    <name evidence="1" type="ORF">OVA965_LOCUS16456</name>
    <name evidence="2" type="ORF">TMI583_LOCUS16462</name>
</gene>